<evidence type="ECO:0000313" key="1">
    <source>
        <dbReference type="EMBL" id="KJB16378.1"/>
    </source>
</evidence>
<protein>
    <submittedName>
        <fullName evidence="1">Uncharacterized protein</fullName>
    </submittedName>
</protein>
<dbReference type="Gramene" id="KJB16378">
    <property type="protein sequence ID" value="KJB16378"/>
    <property type="gene ID" value="B456_002G227100"/>
</dbReference>
<proteinExistence type="predicted"/>
<name>A0A0D2NRN3_GOSRA</name>
<evidence type="ECO:0000313" key="2">
    <source>
        <dbReference type="Proteomes" id="UP000032304"/>
    </source>
</evidence>
<dbReference type="Proteomes" id="UP000032304">
    <property type="component" value="Chromosome 2"/>
</dbReference>
<sequence length="86" mass="9810">MNSCLFCWTAPILYESMASIGLKPFATQEKAEAPIGFFLAREVRTNQELNFGLVCSCFAHLYICFCLKPFVLPCTMFNPFKSKRNL</sequence>
<gene>
    <name evidence="1" type="ORF">B456_002G227100</name>
</gene>
<keyword evidence="2" id="KW-1185">Reference proteome</keyword>
<dbReference type="EMBL" id="CM001741">
    <property type="protein sequence ID" value="KJB16378.1"/>
    <property type="molecule type" value="Genomic_DNA"/>
</dbReference>
<accession>A0A0D2NRN3</accession>
<reference evidence="1 2" key="1">
    <citation type="journal article" date="2012" name="Nature">
        <title>Repeated polyploidization of Gossypium genomes and the evolution of spinnable cotton fibres.</title>
        <authorList>
            <person name="Paterson A.H."/>
            <person name="Wendel J.F."/>
            <person name="Gundlach H."/>
            <person name="Guo H."/>
            <person name="Jenkins J."/>
            <person name="Jin D."/>
            <person name="Llewellyn D."/>
            <person name="Showmaker K.C."/>
            <person name="Shu S."/>
            <person name="Udall J."/>
            <person name="Yoo M.J."/>
            <person name="Byers R."/>
            <person name="Chen W."/>
            <person name="Doron-Faigenboim A."/>
            <person name="Duke M.V."/>
            <person name="Gong L."/>
            <person name="Grimwood J."/>
            <person name="Grover C."/>
            <person name="Grupp K."/>
            <person name="Hu G."/>
            <person name="Lee T.H."/>
            <person name="Li J."/>
            <person name="Lin L."/>
            <person name="Liu T."/>
            <person name="Marler B.S."/>
            <person name="Page J.T."/>
            <person name="Roberts A.W."/>
            <person name="Romanel E."/>
            <person name="Sanders W.S."/>
            <person name="Szadkowski E."/>
            <person name="Tan X."/>
            <person name="Tang H."/>
            <person name="Xu C."/>
            <person name="Wang J."/>
            <person name="Wang Z."/>
            <person name="Zhang D."/>
            <person name="Zhang L."/>
            <person name="Ashrafi H."/>
            <person name="Bedon F."/>
            <person name="Bowers J.E."/>
            <person name="Brubaker C.L."/>
            <person name="Chee P.W."/>
            <person name="Das S."/>
            <person name="Gingle A.R."/>
            <person name="Haigler C.H."/>
            <person name="Harker D."/>
            <person name="Hoffmann L.V."/>
            <person name="Hovav R."/>
            <person name="Jones D.C."/>
            <person name="Lemke C."/>
            <person name="Mansoor S."/>
            <person name="ur Rahman M."/>
            <person name="Rainville L.N."/>
            <person name="Rambani A."/>
            <person name="Reddy U.K."/>
            <person name="Rong J.K."/>
            <person name="Saranga Y."/>
            <person name="Scheffler B.E."/>
            <person name="Scheffler J.A."/>
            <person name="Stelly D.M."/>
            <person name="Triplett B.A."/>
            <person name="Van Deynze A."/>
            <person name="Vaslin M.F."/>
            <person name="Waghmare V.N."/>
            <person name="Walford S.A."/>
            <person name="Wright R.J."/>
            <person name="Zaki E.A."/>
            <person name="Zhang T."/>
            <person name="Dennis E.S."/>
            <person name="Mayer K.F."/>
            <person name="Peterson D.G."/>
            <person name="Rokhsar D.S."/>
            <person name="Wang X."/>
            <person name="Schmutz J."/>
        </authorList>
    </citation>
    <scope>NUCLEOTIDE SEQUENCE [LARGE SCALE GENOMIC DNA]</scope>
</reference>
<organism evidence="1 2">
    <name type="scientific">Gossypium raimondii</name>
    <name type="common">Peruvian cotton</name>
    <name type="synonym">Gossypium klotzschianum subsp. raimondii</name>
    <dbReference type="NCBI Taxonomy" id="29730"/>
    <lineage>
        <taxon>Eukaryota</taxon>
        <taxon>Viridiplantae</taxon>
        <taxon>Streptophyta</taxon>
        <taxon>Embryophyta</taxon>
        <taxon>Tracheophyta</taxon>
        <taxon>Spermatophyta</taxon>
        <taxon>Magnoliopsida</taxon>
        <taxon>eudicotyledons</taxon>
        <taxon>Gunneridae</taxon>
        <taxon>Pentapetalae</taxon>
        <taxon>rosids</taxon>
        <taxon>malvids</taxon>
        <taxon>Malvales</taxon>
        <taxon>Malvaceae</taxon>
        <taxon>Malvoideae</taxon>
        <taxon>Gossypium</taxon>
    </lineage>
</organism>
<dbReference type="AlphaFoldDB" id="A0A0D2NRN3"/>